<dbReference type="InterPro" id="IPR027417">
    <property type="entry name" value="P-loop_NTPase"/>
</dbReference>
<keyword evidence="5" id="KW-0804">Transcription</keyword>
<dbReference type="PRINTS" id="PR00364">
    <property type="entry name" value="DISEASERSIST"/>
</dbReference>
<evidence type="ECO:0000256" key="1">
    <source>
        <dbReference type="ARBA" id="ARBA00005820"/>
    </source>
</evidence>
<dbReference type="PANTHER" id="PTHR35807">
    <property type="entry name" value="TRANSCRIPTIONAL REGULATOR REDD-RELATED"/>
    <property type="match status" value="1"/>
</dbReference>
<comment type="caution">
    <text evidence="8">The sequence shown here is derived from an EMBL/GenBank/DDBJ whole genome shotgun (WGS) entry which is preliminary data.</text>
</comment>
<dbReference type="SUPFAM" id="SSF46894">
    <property type="entry name" value="C-terminal effector domain of the bipartite response regulators"/>
    <property type="match status" value="1"/>
</dbReference>
<dbReference type="Gene3D" id="1.25.40.10">
    <property type="entry name" value="Tetratricopeptide repeat domain"/>
    <property type="match status" value="2"/>
</dbReference>
<dbReference type="SMART" id="SM00862">
    <property type="entry name" value="Trans_reg_C"/>
    <property type="match status" value="1"/>
</dbReference>
<dbReference type="GO" id="GO:0043531">
    <property type="term" value="F:ADP binding"/>
    <property type="evidence" value="ECO:0007669"/>
    <property type="project" value="InterPro"/>
</dbReference>
<gene>
    <name evidence="8" type="ORF">HNR30_008962</name>
</gene>
<dbReference type="InterPro" id="IPR019734">
    <property type="entry name" value="TPR_rpt"/>
</dbReference>
<evidence type="ECO:0000256" key="4">
    <source>
        <dbReference type="ARBA" id="ARBA00023125"/>
    </source>
</evidence>
<dbReference type="SMART" id="SM00028">
    <property type="entry name" value="TPR"/>
    <property type="match status" value="6"/>
</dbReference>
<dbReference type="InterPro" id="IPR001867">
    <property type="entry name" value="OmpR/PhoB-type_DNA-bd"/>
</dbReference>
<evidence type="ECO:0000313" key="9">
    <source>
        <dbReference type="Proteomes" id="UP000530928"/>
    </source>
</evidence>
<keyword evidence="3" id="KW-0805">Transcription regulation</keyword>
<feature type="domain" description="Bacterial transcriptional activator" evidence="7">
    <location>
        <begin position="94"/>
        <end position="238"/>
    </location>
</feature>
<dbReference type="GO" id="GO:0003677">
    <property type="term" value="F:DNA binding"/>
    <property type="evidence" value="ECO:0007669"/>
    <property type="project" value="UniProtKB-KW"/>
</dbReference>
<dbReference type="Pfam" id="PF00931">
    <property type="entry name" value="NB-ARC"/>
    <property type="match status" value="1"/>
</dbReference>
<evidence type="ECO:0000259" key="6">
    <source>
        <dbReference type="SMART" id="SM00862"/>
    </source>
</evidence>
<comment type="similarity">
    <text evidence="1">Belongs to the AfsR/DnrI/RedD regulatory family.</text>
</comment>
<dbReference type="InterPro" id="IPR051677">
    <property type="entry name" value="AfsR-DnrI-RedD_regulator"/>
</dbReference>
<evidence type="ECO:0000259" key="7">
    <source>
        <dbReference type="SMART" id="SM01043"/>
    </source>
</evidence>
<dbReference type="GO" id="GO:0000160">
    <property type="term" value="P:phosphorelay signal transduction system"/>
    <property type="evidence" value="ECO:0007669"/>
    <property type="project" value="InterPro"/>
</dbReference>
<feature type="domain" description="OmpR/PhoB-type" evidence="6">
    <location>
        <begin position="16"/>
        <end position="87"/>
    </location>
</feature>
<dbReference type="InterPro" id="IPR011990">
    <property type="entry name" value="TPR-like_helical_dom_sf"/>
</dbReference>
<keyword evidence="2" id="KW-0677">Repeat</keyword>
<keyword evidence="4 8" id="KW-0238">DNA-binding</keyword>
<dbReference type="AlphaFoldDB" id="A0A7W0CUR5"/>
<evidence type="ECO:0000256" key="5">
    <source>
        <dbReference type="ARBA" id="ARBA00023163"/>
    </source>
</evidence>
<dbReference type="Pfam" id="PF03704">
    <property type="entry name" value="BTAD"/>
    <property type="match status" value="1"/>
</dbReference>
<evidence type="ECO:0000256" key="2">
    <source>
        <dbReference type="ARBA" id="ARBA00022737"/>
    </source>
</evidence>
<dbReference type="CDD" id="cd15831">
    <property type="entry name" value="BTAD"/>
    <property type="match status" value="1"/>
</dbReference>
<dbReference type="InterPro" id="IPR016032">
    <property type="entry name" value="Sig_transdc_resp-reg_C-effctor"/>
</dbReference>
<dbReference type="Gene3D" id="1.10.8.430">
    <property type="entry name" value="Helical domain of apoptotic protease-activating factors"/>
    <property type="match status" value="1"/>
</dbReference>
<dbReference type="InterPro" id="IPR042197">
    <property type="entry name" value="Apaf_helical"/>
</dbReference>
<accession>A0A7W0CUR5</accession>
<dbReference type="Gene3D" id="1.10.10.10">
    <property type="entry name" value="Winged helix-like DNA-binding domain superfamily/Winged helix DNA-binding domain"/>
    <property type="match status" value="1"/>
</dbReference>
<dbReference type="InterPro" id="IPR002182">
    <property type="entry name" value="NB-ARC"/>
</dbReference>
<sequence length="926" mass="100617">MLEIRFLGPFEVLLDGEPVQVSGRRRIELLARLAVGAGQVVSTERLLADVWTDGAAATAAKQLHIVVSKLRESLGDLIVTQRPGYVLDLPAEHVDAHCFSSLVRRARSARNEGDIAQAAALLRQALRLWRGAALEGRSAPWARIEAAQLEEARAVAVEEYADDLLALEEHAEAAAELTSHIAAHPLRERPRAQLMLALTLMGRTAEALEVYTDVRQALVSQLGVEPGAELKRLQRAVLNEEVRPQSPPPSQPAPRFPAQLPADTSAFTARREELEWLRGLLVPQAGPNVAAINGQGGIGKSALAIRAAHSVAGRFTDGLLYLNLHGSTPGLEPVQPAEALGRLLRSMGKDDASSPDEAAALFRSVTADRRLLLVLDNARDVHQVRPLLPAGGGCAVLVTSRKPLTTLDGARHLHLAGLTDEEATGLLARVAGPERAVSEPEELARVARLCGGLPLAVRISAARLAARPDWRVADLAERLADARRRLDALDYADLAVRASIAVSHHHLSAEPSGADAAQLLPLLGLVDLPELPLSAVAALAGWSEGRTEAALDRLADARLASSSRRSYQVHDLTRLYAREQAAELPEEVTGVAFRRVVHHYMATLTRASILIDPTTAEVLADYPADRTGLPLPDAREAALWTQAERENVRALARQVNLAGDPHTAAALALTINRPFTSLAWRDDLIEIIEQALEVVGFDDDPLALARLHNVLGVTYRERRRPEEALHQHLAARDCLKRAGLPESAVPVRAGLVGCYRQLDRLDEALTTLEEALEEARAQGVAEPEARYLAIRGMIYFDLGRYTDAIVALEESVERWAAVDSPYGAAIAVMNLADAHYELEQYGKACEVYRHGHDLAHRAGLRQGEIAALWGLGRSSLKLGEREAGMEYVRQSVLLMRELDLIGAEEAERRLSTLDEEQDVPDAFMGR</sequence>
<dbReference type="InterPro" id="IPR005158">
    <property type="entry name" value="BTAD"/>
</dbReference>
<name>A0A7W0CUR5_9ACTN</name>
<dbReference type="SMART" id="SM01043">
    <property type="entry name" value="BTAD"/>
    <property type="match status" value="1"/>
</dbReference>
<evidence type="ECO:0000313" key="8">
    <source>
        <dbReference type="EMBL" id="MBA2897560.1"/>
    </source>
</evidence>
<dbReference type="InterPro" id="IPR036388">
    <property type="entry name" value="WH-like_DNA-bd_sf"/>
</dbReference>
<dbReference type="Proteomes" id="UP000530928">
    <property type="component" value="Unassembled WGS sequence"/>
</dbReference>
<proteinExistence type="inferred from homology"/>
<evidence type="ECO:0000256" key="3">
    <source>
        <dbReference type="ARBA" id="ARBA00023015"/>
    </source>
</evidence>
<organism evidence="8 9">
    <name type="scientific">Nonomuraea soli</name>
    <dbReference type="NCBI Taxonomy" id="1032476"/>
    <lineage>
        <taxon>Bacteria</taxon>
        <taxon>Bacillati</taxon>
        <taxon>Actinomycetota</taxon>
        <taxon>Actinomycetes</taxon>
        <taxon>Streptosporangiales</taxon>
        <taxon>Streptosporangiaceae</taxon>
        <taxon>Nonomuraea</taxon>
    </lineage>
</organism>
<dbReference type="GO" id="GO:0006355">
    <property type="term" value="P:regulation of DNA-templated transcription"/>
    <property type="evidence" value="ECO:0007669"/>
    <property type="project" value="InterPro"/>
</dbReference>
<dbReference type="SUPFAM" id="SSF48452">
    <property type="entry name" value="TPR-like"/>
    <property type="match status" value="2"/>
</dbReference>
<protein>
    <submittedName>
        <fullName evidence="8">DNA-binding SARP family transcriptional activator</fullName>
    </submittedName>
</protein>
<dbReference type="Pfam" id="PF00486">
    <property type="entry name" value="Trans_reg_C"/>
    <property type="match status" value="1"/>
</dbReference>
<keyword evidence="9" id="KW-1185">Reference proteome</keyword>
<dbReference type="SUPFAM" id="SSF52540">
    <property type="entry name" value="P-loop containing nucleoside triphosphate hydrolases"/>
    <property type="match status" value="1"/>
</dbReference>
<reference evidence="8 9" key="1">
    <citation type="submission" date="2020-07" db="EMBL/GenBank/DDBJ databases">
        <title>Genomic Encyclopedia of Type Strains, Phase IV (KMG-IV): sequencing the most valuable type-strain genomes for metagenomic binning, comparative biology and taxonomic classification.</title>
        <authorList>
            <person name="Goeker M."/>
        </authorList>
    </citation>
    <scope>NUCLEOTIDE SEQUENCE [LARGE SCALE GENOMIC DNA]</scope>
    <source>
        <strain evidence="8 9">DSM 45533</strain>
    </source>
</reference>
<dbReference type="Pfam" id="PF13181">
    <property type="entry name" value="TPR_8"/>
    <property type="match status" value="1"/>
</dbReference>
<dbReference type="PANTHER" id="PTHR35807:SF1">
    <property type="entry name" value="TRANSCRIPTIONAL REGULATOR REDD"/>
    <property type="match status" value="1"/>
</dbReference>
<dbReference type="EMBL" id="JACDUR010000012">
    <property type="protein sequence ID" value="MBA2897560.1"/>
    <property type="molecule type" value="Genomic_DNA"/>
</dbReference>
<dbReference type="RefSeq" id="WP_181616260.1">
    <property type="nucleotide sequence ID" value="NZ_BAABAM010000014.1"/>
</dbReference>